<comment type="caution">
    <text evidence="2">The sequence shown here is derived from an EMBL/GenBank/DDBJ whole genome shotgun (WGS) entry which is preliminary data.</text>
</comment>
<feature type="region of interest" description="Disordered" evidence="1">
    <location>
        <begin position="1"/>
        <end position="28"/>
    </location>
</feature>
<dbReference type="EMBL" id="JAWDGP010001156">
    <property type="protein sequence ID" value="KAK3794046.1"/>
    <property type="molecule type" value="Genomic_DNA"/>
</dbReference>
<reference evidence="2" key="1">
    <citation type="journal article" date="2023" name="G3 (Bethesda)">
        <title>A reference genome for the long-term kleptoplast-retaining sea slug Elysia crispata morphotype clarki.</title>
        <authorList>
            <person name="Eastman K.E."/>
            <person name="Pendleton A.L."/>
            <person name="Shaikh M.A."/>
            <person name="Suttiyut T."/>
            <person name="Ogas R."/>
            <person name="Tomko P."/>
            <person name="Gavelis G."/>
            <person name="Widhalm J.R."/>
            <person name="Wisecaver J.H."/>
        </authorList>
    </citation>
    <scope>NUCLEOTIDE SEQUENCE</scope>
    <source>
        <strain evidence="2">ECLA1</strain>
    </source>
</reference>
<accession>A0AAE1AVE1</accession>
<protein>
    <submittedName>
        <fullName evidence="2">Uncharacterized protein</fullName>
    </submittedName>
</protein>
<evidence type="ECO:0000256" key="1">
    <source>
        <dbReference type="SAM" id="MobiDB-lite"/>
    </source>
</evidence>
<dbReference type="AlphaFoldDB" id="A0AAE1AVE1"/>
<feature type="compositionally biased region" description="Polar residues" evidence="1">
    <location>
        <begin position="1"/>
        <end position="18"/>
    </location>
</feature>
<dbReference type="Proteomes" id="UP001283361">
    <property type="component" value="Unassembled WGS sequence"/>
</dbReference>
<name>A0AAE1AVE1_9GAST</name>
<organism evidence="2 3">
    <name type="scientific">Elysia crispata</name>
    <name type="common">lettuce slug</name>
    <dbReference type="NCBI Taxonomy" id="231223"/>
    <lineage>
        <taxon>Eukaryota</taxon>
        <taxon>Metazoa</taxon>
        <taxon>Spiralia</taxon>
        <taxon>Lophotrochozoa</taxon>
        <taxon>Mollusca</taxon>
        <taxon>Gastropoda</taxon>
        <taxon>Heterobranchia</taxon>
        <taxon>Euthyneura</taxon>
        <taxon>Panpulmonata</taxon>
        <taxon>Sacoglossa</taxon>
        <taxon>Placobranchoidea</taxon>
        <taxon>Plakobranchidae</taxon>
        <taxon>Elysia</taxon>
    </lineage>
</organism>
<gene>
    <name evidence="2" type="ORF">RRG08_028478</name>
</gene>
<sequence length="107" mass="11852">MSCSRQGMPSHYNRSGRNQAGRLDNGSDKSCRDLACMSTQPEKKIWHIFFRNLRRIPTDSAAGVLGMVNLNAVVLGMVNHNAGVLGMVRWGVRHGKCLRRGVRDGKS</sequence>
<proteinExistence type="predicted"/>
<evidence type="ECO:0000313" key="2">
    <source>
        <dbReference type="EMBL" id="KAK3794046.1"/>
    </source>
</evidence>
<keyword evidence="3" id="KW-1185">Reference proteome</keyword>
<evidence type="ECO:0000313" key="3">
    <source>
        <dbReference type="Proteomes" id="UP001283361"/>
    </source>
</evidence>